<dbReference type="InterPro" id="IPR001789">
    <property type="entry name" value="Sig_transdc_resp-reg_receiver"/>
</dbReference>
<evidence type="ECO:0000256" key="3">
    <source>
        <dbReference type="ARBA" id="ARBA00022553"/>
    </source>
</evidence>
<gene>
    <name evidence="10" type="ORF">BOO69_07170</name>
</gene>
<evidence type="ECO:0000313" key="11">
    <source>
        <dbReference type="Proteomes" id="UP000181897"/>
    </source>
</evidence>
<dbReference type="Pfam" id="PF08448">
    <property type="entry name" value="PAS_4"/>
    <property type="match status" value="1"/>
</dbReference>
<comment type="catalytic activity">
    <reaction evidence="1">
        <text>ATP + protein L-histidine = ADP + protein N-phospho-L-histidine.</text>
        <dbReference type="EC" id="2.7.13.3"/>
    </reaction>
</comment>
<keyword evidence="5" id="KW-0547">Nucleotide-binding</keyword>
<evidence type="ECO:0000256" key="8">
    <source>
        <dbReference type="PROSITE-ProRule" id="PRU00169"/>
    </source>
</evidence>
<reference evidence="10 11" key="1">
    <citation type="submission" date="2016-11" db="EMBL/GenBank/DDBJ databases">
        <title>Complete genome sequence of Sulfitobacter sp. AM1-D1, a toxic bacteria associated with marine dinoflagellate Alexandrium minutum in East China Sea.</title>
        <authorList>
            <person name="Yang Q."/>
            <person name="Zhang X."/>
            <person name="Tian X."/>
        </authorList>
    </citation>
    <scope>NUCLEOTIDE SEQUENCE [LARGE SCALE GENOMIC DNA]</scope>
    <source>
        <strain evidence="10 11">AM1-D1</strain>
    </source>
</reference>
<keyword evidence="3 8" id="KW-0597">Phosphoprotein</keyword>
<evidence type="ECO:0000313" key="10">
    <source>
        <dbReference type="EMBL" id="APE43218.1"/>
    </source>
</evidence>
<dbReference type="InterPro" id="IPR029016">
    <property type="entry name" value="GAF-like_dom_sf"/>
</dbReference>
<accession>A0A1J0WFX8</accession>
<dbReference type="Gene3D" id="3.30.450.20">
    <property type="entry name" value="PAS domain"/>
    <property type="match status" value="1"/>
</dbReference>
<feature type="modified residue" description="4-aspartylphosphate" evidence="8">
    <location>
        <position position="588"/>
    </location>
</feature>
<dbReference type="PROSITE" id="PS50110">
    <property type="entry name" value="RESPONSE_REGULATORY"/>
    <property type="match status" value="1"/>
</dbReference>
<evidence type="ECO:0000259" key="9">
    <source>
        <dbReference type="PROSITE" id="PS50110"/>
    </source>
</evidence>
<sequence>MDFLAGTGEMAQRIRNHDWQDHPFGPPDTWPQTLRSALSIALNSAFPTAIYWGPELRLLYNDAWSPIPGPRHPEALGARAEDVWSDIWHIIQPQFAELIGTGQGLFLEDQLLPMRRYGFEEETYWNYSFTPLRAEDGRIVGIFNSGSETTEKVIQARNAEGLVVLNQKLRDCDKADDALALSLSHLGGLLNADRVGMLDRVAQSGREGLTLTKEWCAAGVAATDDDLAFFPPDHVQRLMTGRVVQLSLADPDLAADDRDFLTRKGVSGVLAVPWTEQGQVVSVLYLHAGEAIRFHAVNVGTVEKVLETTMFWLDRERHREREKVMAAEIDHRARNMLAVVQSITRMAQGTDVADIKAKLSDRFTALSRVHSLLGRKRWITLEFRDLVEDELAPLGQEISDRITLSGPRIVLKPQQAQLFAMILHELTTNAMKYGSISHDAGRLSVAWSNDTDGSITLDWVETGGVIGRDAELRDSAGGFGSVLLTNLVETQMGGSVERVLGDHGITYRFVLPLNRTSRVASARPVSEDVQNPEKRPLSVMVVEDDAIISLDLADLMTSEGHHVFGQFSTVTTALDALQGELPDIALLDANLCSESSAPVAEALSARRVPFIVVSGNGGGFPEGDARTAAPLIEKPISNAELMSAVQHTLN</sequence>
<feature type="domain" description="Response regulatory" evidence="9">
    <location>
        <begin position="538"/>
        <end position="649"/>
    </location>
</feature>
<dbReference type="KEGG" id="suam:BOO69_07170"/>
<dbReference type="InterPro" id="IPR011102">
    <property type="entry name" value="Sig_transdc_His_kinase_HWE"/>
</dbReference>
<dbReference type="InterPro" id="IPR011006">
    <property type="entry name" value="CheY-like_superfamily"/>
</dbReference>
<dbReference type="SUPFAM" id="SSF52172">
    <property type="entry name" value="CheY-like"/>
    <property type="match status" value="1"/>
</dbReference>
<dbReference type="Proteomes" id="UP000181897">
    <property type="component" value="Chromosome"/>
</dbReference>
<dbReference type="PANTHER" id="PTHR41523:SF8">
    <property type="entry name" value="ETHYLENE RESPONSE SENSOR PROTEIN"/>
    <property type="match status" value="1"/>
</dbReference>
<organism evidence="10 11">
    <name type="scientific">Sulfitobacter alexandrii</name>
    <dbReference type="NCBI Taxonomy" id="1917485"/>
    <lineage>
        <taxon>Bacteria</taxon>
        <taxon>Pseudomonadati</taxon>
        <taxon>Pseudomonadota</taxon>
        <taxon>Alphaproteobacteria</taxon>
        <taxon>Rhodobacterales</taxon>
        <taxon>Roseobacteraceae</taxon>
        <taxon>Sulfitobacter</taxon>
    </lineage>
</organism>
<evidence type="ECO:0000256" key="4">
    <source>
        <dbReference type="ARBA" id="ARBA00022679"/>
    </source>
</evidence>
<dbReference type="PANTHER" id="PTHR41523">
    <property type="entry name" value="TWO-COMPONENT SYSTEM SENSOR PROTEIN"/>
    <property type="match status" value="1"/>
</dbReference>
<proteinExistence type="predicted"/>
<protein>
    <recommendedName>
        <fullName evidence="2">histidine kinase</fullName>
        <ecNumber evidence="2">2.7.13.3</ecNumber>
    </recommendedName>
</protein>
<keyword evidence="11" id="KW-1185">Reference proteome</keyword>
<dbReference type="GO" id="GO:0004673">
    <property type="term" value="F:protein histidine kinase activity"/>
    <property type="evidence" value="ECO:0007669"/>
    <property type="project" value="UniProtKB-EC"/>
</dbReference>
<dbReference type="AlphaFoldDB" id="A0A1J0WFX8"/>
<dbReference type="InterPro" id="IPR036890">
    <property type="entry name" value="HATPase_C_sf"/>
</dbReference>
<keyword evidence="6" id="KW-0418">Kinase</keyword>
<dbReference type="EMBL" id="CP018076">
    <property type="protein sequence ID" value="APE43218.1"/>
    <property type="molecule type" value="Genomic_DNA"/>
</dbReference>
<dbReference type="Gene3D" id="3.30.450.40">
    <property type="match status" value="1"/>
</dbReference>
<dbReference type="GO" id="GO:0000160">
    <property type="term" value="P:phosphorelay signal transduction system"/>
    <property type="evidence" value="ECO:0007669"/>
    <property type="project" value="InterPro"/>
</dbReference>
<dbReference type="InterPro" id="IPR013656">
    <property type="entry name" value="PAS_4"/>
</dbReference>
<dbReference type="SUPFAM" id="SSF55785">
    <property type="entry name" value="PYP-like sensor domain (PAS domain)"/>
    <property type="match status" value="1"/>
</dbReference>
<dbReference type="Pfam" id="PF07536">
    <property type="entry name" value="HWE_HK"/>
    <property type="match status" value="1"/>
</dbReference>
<dbReference type="SMART" id="SM00911">
    <property type="entry name" value="HWE_HK"/>
    <property type="match status" value="1"/>
</dbReference>
<evidence type="ECO:0000256" key="5">
    <source>
        <dbReference type="ARBA" id="ARBA00022741"/>
    </source>
</evidence>
<keyword evidence="7" id="KW-0067">ATP-binding</keyword>
<evidence type="ECO:0000256" key="7">
    <source>
        <dbReference type="ARBA" id="ARBA00022840"/>
    </source>
</evidence>
<dbReference type="SUPFAM" id="SSF55781">
    <property type="entry name" value="GAF domain-like"/>
    <property type="match status" value="1"/>
</dbReference>
<dbReference type="Gene3D" id="3.40.50.2300">
    <property type="match status" value="1"/>
</dbReference>
<name>A0A1J0WFX8_9RHOB</name>
<dbReference type="Gene3D" id="3.30.565.10">
    <property type="entry name" value="Histidine kinase-like ATPase, C-terminal domain"/>
    <property type="match status" value="1"/>
</dbReference>
<dbReference type="STRING" id="1917485.BOO69_07170"/>
<keyword evidence="4" id="KW-0808">Transferase</keyword>
<evidence type="ECO:0000256" key="6">
    <source>
        <dbReference type="ARBA" id="ARBA00022777"/>
    </source>
</evidence>
<dbReference type="InterPro" id="IPR035965">
    <property type="entry name" value="PAS-like_dom_sf"/>
</dbReference>
<dbReference type="SMART" id="SM00448">
    <property type="entry name" value="REC"/>
    <property type="match status" value="1"/>
</dbReference>
<evidence type="ECO:0000256" key="1">
    <source>
        <dbReference type="ARBA" id="ARBA00000085"/>
    </source>
</evidence>
<evidence type="ECO:0000256" key="2">
    <source>
        <dbReference type="ARBA" id="ARBA00012438"/>
    </source>
</evidence>
<dbReference type="EC" id="2.7.13.3" evidence="2"/>
<dbReference type="GO" id="GO:0005524">
    <property type="term" value="F:ATP binding"/>
    <property type="evidence" value="ECO:0007669"/>
    <property type="project" value="UniProtKB-KW"/>
</dbReference>